<evidence type="ECO:0000256" key="1">
    <source>
        <dbReference type="SAM" id="MobiDB-lite"/>
    </source>
</evidence>
<evidence type="ECO:0000313" key="5">
    <source>
        <dbReference type="Proteomes" id="UP000242815"/>
    </source>
</evidence>
<dbReference type="Pfam" id="PF07995">
    <property type="entry name" value="GSDH"/>
    <property type="match status" value="1"/>
</dbReference>
<keyword evidence="2" id="KW-0732">Signal</keyword>
<dbReference type="InterPro" id="IPR011042">
    <property type="entry name" value="6-blade_b-propeller_TolB-like"/>
</dbReference>
<evidence type="ECO:0000313" key="4">
    <source>
        <dbReference type="EMBL" id="SFQ85721.1"/>
    </source>
</evidence>
<dbReference type="Gene3D" id="2.120.10.30">
    <property type="entry name" value="TolB, C-terminal domain"/>
    <property type="match status" value="1"/>
</dbReference>
<feature type="signal peptide" evidence="2">
    <location>
        <begin position="1"/>
        <end position="23"/>
    </location>
</feature>
<dbReference type="PROSITE" id="PS51257">
    <property type="entry name" value="PROKAR_LIPOPROTEIN"/>
    <property type="match status" value="1"/>
</dbReference>
<dbReference type="InterPro" id="IPR012938">
    <property type="entry name" value="Glc/Sorbosone_DH"/>
</dbReference>
<feature type="compositionally biased region" description="Low complexity" evidence="1">
    <location>
        <begin position="30"/>
        <end position="40"/>
    </location>
</feature>
<name>A0A1I6BXQ8_9GAMM</name>
<sequence>MPRFRHSLLFLAMLGLLSACDKASDTPDQASTTTAASESAGPTDRQDEAAVAEQAEETAARLAEAGEPTANPGTADLPFEVAEITRFDAPWAMTFLPDGRLLVTEMAGALRLHDLTDNSTGSISGVPEVELVSQGGLGDVILHPDFASNQMIYLSYVEADDSGRGAAVARARLVLDDDGGGALEDLQVIWRQVPKMRGGGHFGYRLLFDDAGKLWISSSERQEFDPAQDMNSNLGKIIRLNDDGSLPEDNPFVDQGEVAAQIWSLGHRNILGMAFDTRGRLWAHEMGPKGGDELNLIIKGENYGYPLVSNGEHYDGTPIPDHDTRPEFRAPLITWTPVISPAGLVIYDGELFPDWQGNAFIGGLSSRSLVRVALEEESAREAGRYDMQRRIREVEQGPDGALWLLEDGMRGGNGALLKLTPRS</sequence>
<gene>
    <name evidence="4" type="ORF">SAMN05216578_10818</name>
</gene>
<dbReference type="SUPFAM" id="SSF50952">
    <property type="entry name" value="Soluble quinoprotein glucose dehydrogenase"/>
    <property type="match status" value="1"/>
</dbReference>
<organism evidence="4 5">
    <name type="scientific">Halopseudomonas formosensis</name>
    <dbReference type="NCBI Taxonomy" id="1002526"/>
    <lineage>
        <taxon>Bacteria</taxon>
        <taxon>Pseudomonadati</taxon>
        <taxon>Pseudomonadota</taxon>
        <taxon>Gammaproteobacteria</taxon>
        <taxon>Pseudomonadales</taxon>
        <taxon>Pseudomonadaceae</taxon>
        <taxon>Halopseudomonas</taxon>
    </lineage>
</organism>
<accession>A0A1I6BXQ8</accession>
<dbReference type="AlphaFoldDB" id="A0A1I6BXQ8"/>
<protein>
    <submittedName>
        <fullName evidence="4">Glucose/arabinose dehydrogenase, beta-propeller fold</fullName>
    </submittedName>
</protein>
<dbReference type="PANTHER" id="PTHR19328:SF75">
    <property type="entry name" value="ALDOSE SUGAR DEHYDROGENASE YLII"/>
    <property type="match status" value="1"/>
</dbReference>
<dbReference type="InterPro" id="IPR011041">
    <property type="entry name" value="Quinoprot_gluc/sorb_DH_b-prop"/>
</dbReference>
<dbReference type="PANTHER" id="PTHR19328">
    <property type="entry name" value="HEDGEHOG-INTERACTING PROTEIN"/>
    <property type="match status" value="1"/>
</dbReference>
<feature type="region of interest" description="Disordered" evidence="1">
    <location>
        <begin position="22"/>
        <end position="48"/>
    </location>
</feature>
<dbReference type="STRING" id="1002526.SAMN05216578_10818"/>
<proteinExistence type="predicted"/>
<dbReference type="Proteomes" id="UP000242815">
    <property type="component" value="Unassembled WGS sequence"/>
</dbReference>
<feature type="chain" id="PRO_5017414153" evidence="2">
    <location>
        <begin position="24"/>
        <end position="423"/>
    </location>
</feature>
<feature type="domain" description="Glucose/Sorbosone dehydrogenase" evidence="3">
    <location>
        <begin position="87"/>
        <end position="411"/>
    </location>
</feature>
<reference evidence="4 5" key="1">
    <citation type="submission" date="2016-10" db="EMBL/GenBank/DDBJ databases">
        <authorList>
            <person name="de Groot N.N."/>
        </authorList>
    </citation>
    <scope>NUCLEOTIDE SEQUENCE [LARGE SCALE GENOMIC DNA]</scope>
    <source>
        <strain evidence="4 5">JCM 18415</strain>
    </source>
</reference>
<dbReference type="RefSeq" id="WP_235818638.1">
    <property type="nucleotide sequence ID" value="NZ_FOYD01000008.1"/>
</dbReference>
<dbReference type="EMBL" id="FOYD01000008">
    <property type="protein sequence ID" value="SFQ85721.1"/>
    <property type="molecule type" value="Genomic_DNA"/>
</dbReference>
<evidence type="ECO:0000259" key="3">
    <source>
        <dbReference type="Pfam" id="PF07995"/>
    </source>
</evidence>
<evidence type="ECO:0000256" key="2">
    <source>
        <dbReference type="SAM" id="SignalP"/>
    </source>
</evidence>